<dbReference type="RefSeq" id="WP_111195757.1">
    <property type="nucleotide sequence ID" value="NZ_QKVK01000001.1"/>
</dbReference>
<dbReference type="InterPro" id="IPR012413">
    <property type="entry name" value="BA14K"/>
</dbReference>
<keyword evidence="4" id="KW-1003">Cell membrane</keyword>
<comment type="subcellular location">
    <subcellularLocation>
        <location evidence="1">Membrane</location>
        <topology evidence="1">Single-pass membrane protein</topology>
    </subcellularLocation>
</comment>
<comment type="similarity">
    <text evidence="2">Belongs to the BA14k family.</text>
</comment>
<proteinExistence type="inferred from homology"/>
<dbReference type="GO" id="GO:0030246">
    <property type="term" value="F:carbohydrate binding"/>
    <property type="evidence" value="ECO:0007669"/>
    <property type="project" value="UniProtKB-KW"/>
</dbReference>
<evidence type="ECO:0000313" key="9">
    <source>
        <dbReference type="Proteomes" id="UP000248795"/>
    </source>
</evidence>
<dbReference type="GO" id="GO:0016020">
    <property type="term" value="C:membrane"/>
    <property type="evidence" value="ECO:0007669"/>
    <property type="project" value="UniProtKB-SubCell"/>
</dbReference>
<keyword evidence="7" id="KW-0732">Signal</keyword>
<keyword evidence="9" id="KW-1185">Reference proteome</keyword>
<feature type="chain" id="PRO_5016030268" description="Lectin-like protein BA14k" evidence="7">
    <location>
        <begin position="27"/>
        <end position="164"/>
    </location>
</feature>
<reference evidence="9" key="1">
    <citation type="submission" date="2018-06" db="EMBL/GenBank/DDBJ databases">
        <title>Aestuariibacter litoralis strain KCTC 52945T.</title>
        <authorList>
            <person name="Li X."/>
            <person name="Salam N."/>
            <person name="Li J.-L."/>
            <person name="Chen Y.-M."/>
            <person name="Yang Z.-W."/>
            <person name="Zhang L.-Y."/>
            <person name="Han M.-X."/>
            <person name="Xiao M."/>
            <person name="Li W.-J."/>
        </authorList>
    </citation>
    <scope>NUCLEOTIDE SEQUENCE [LARGE SCALE GENOMIC DNA]</scope>
    <source>
        <strain evidence="9">KCTC 52945</strain>
    </source>
</reference>
<organism evidence="8 9">
    <name type="scientific">Aestuariivirga litoralis</name>
    <dbReference type="NCBI Taxonomy" id="2650924"/>
    <lineage>
        <taxon>Bacteria</taxon>
        <taxon>Pseudomonadati</taxon>
        <taxon>Pseudomonadota</taxon>
        <taxon>Alphaproteobacteria</taxon>
        <taxon>Hyphomicrobiales</taxon>
        <taxon>Aestuariivirgaceae</taxon>
        <taxon>Aestuariivirga</taxon>
    </lineage>
</organism>
<evidence type="ECO:0000256" key="3">
    <source>
        <dbReference type="ARBA" id="ARBA00020552"/>
    </source>
</evidence>
<sequence>MLKARLAIFAALAAGLLGLSAPDAGAGVLPILIQKPALLSGAPGAIVDVRYGGGGYRGGGHYNRPVYRHGYHPNYRPGYYKGYRGPRCRNWSNSCRFYYGGWYYNSPWWTVPVIGAGVVALTNGNGSGNRHKAWCEGRYKTYNPRTNTYVASGGKVKQCNSPYD</sequence>
<evidence type="ECO:0000256" key="5">
    <source>
        <dbReference type="ARBA" id="ARBA00022734"/>
    </source>
</evidence>
<gene>
    <name evidence="8" type="ORF">DK847_01010</name>
</gene>
<evidence type="ECO:0000256" key="4">
    <source>
        <dbReference type="ARBA" id="ARBA00022475"/>
    </source>
</evidence>
<evidence type="ECO:0000313" key="8">
    <source>
        <dbReference type="EMBL" id="PZF78430.1"/>
    </source>
</evidence>
<evidence type="ECO:0000256" key="1">
    <source>
        <dbReference type="ARBA" id="ARBA00004167"/>
    </source>
</evidence>
<feature type="signal peptide" evidence="7">
    <location>
        <begin position="1"/>
        <end position="26"/>
    </location>
</feature>
<comment type="caution">
    <text evidence="8">The sequence shown here is derived from an EMBL/GenBank/DDBJ whole genome shotgun (WGS) entry which is preliminary data.</text>
</comment>
<dbReference type="AlphaFoldDB" id="A0A2W2B0K4"/>
<dbReference type="Proteomes" id="UP000248795">
    <property type="component" value="Unassembled WGS sequence"/>
</dbReference>
<accession>A0A2W2B0K4</accession>
<protein>
    <recommendedName>
        <fullName evidence="3">Lectin-like protein BA14k</fullName>
    </recommendedName>
</protein>
<evidence type="ECO:0000256" key="2">
    <source>
        <dbReference type="ARBA" id="ARBA00010270"/>
    </source>
</evidence>
<keyword evidence="4" id="KW-0472">Membrane</keyword>
<name>A0A2W2B0K4_9HYPH</name>
<dbReference type="Pfam" id="PF07886">
    <property type="entry name" value="BA14K"/>
    <property type="match status" value="1"/>
</dbReference>
<keyword evidence="5" id="KW-0430">Lectin</keyword>
<evidence type="ECO:0000256" key="7">
    <source>
        <dbReference type="SAM" id="SignalP"/>
    </source>
</evidence>
<evidence type="ECO:0000256" key="6">
    <source>
        <dbReference type="ARBA" id="ARBA00025321"/>
    </source>
</evidence>
<dbReference type="EMBL" id="QKVK01000001">
    <property type="protein sequence ID" value="PZF78430.1"/>
    <property type="molecule type" value="Genomic_DNA"/>
</dbReference>
<comment type="function">
    <text evidence="6">Has immunoglobulin-binding and hemagglutination properties, and can bind to mannose. Essential for virulence. May be involved in LPS biosynthesis or polysaccharide transport.</text>
</comment>